<evidence type="ECO:0000256" key="4">
    <source>
        <dbReference type="ARBA" id="ARBA00022737"/>
    </source>
</evidence>
<evidence type="ECO:0000259" key="12">
    <source>
        <dbReference type="PROSITE" id="PS00125"/>
    </source>
</evidence>
<comment type="caution">
    <text evidence="13">The sequence shown here is derived from an EMBL/GenBank/DDBJ whole genome shotgun (WGS) entry which is preliminary data.</text>
</comment>
<dbReference type="InterPro" id="IPR041753">
    <property type="entry name" value="PP5_C"/>
</dbReference>
<evidence type="ECO:0000256" key="9">
    <source>
        <dbReference type="PROSITE-ProRule" id="PRU00339"/>
    </source>
</evidence>
<dbReference type="InterPro" id="IPR011990">
    <property type="entry name" value="TPR-like_helical_dom_sf"/>
</dbReference>
<dbReference type="InterPro" id="IPR006186">
    <property type="entry name" value="Ser/Thr-sp_prot-phosphatase"/>
</dbReference>
<dbReference type="InterPro" id="IPR051134">
    <property type="entry name" value="PPP_phosphatase"/>
</dbReference>
<dbReference type="InterPro" id="IPR029052">
    <property type="entry name" value="Metallo-depent_PP-like"/>
</dbReference>
<dbReference type="GO" id="GO:0004722">
    <property type="term" value="F:protein serine/threonine phosphatase activity"/>
    <property type="evidence" value="ECO:0007669"/>
    <property type="project" value="UniProtKB-EC"/>
</dbReference>
<comment type="similarity">
    <text evidence="2">Belongs to the PPP phosphatase family. PP-5 (PP-T) subfamily.</text>
</comment>
<accession>A0A9W9ALA3</accession>
<dbReference type="Proteomes" id="UP001150266">
    <property type="component" value="Unassembled WGS sequence"/>
</dbReference>
<dbReference type="InterPro" id="IPR004843">
    <property type="entry name" value="Calcineurin-like_PHP"/>
</dbReference>
<gene>
    <name evidence="13" type="ORF">J3R30DRAFT_1744160</name>
</gene>
<keyword evidence="5 10" id="KW-0378">Hydrolase</keyword>
<feature type="compositionally biased region" description="Low complexity" evidence="11">
    <location>
        <begin position="1"/>
        <end position="25"/>
    </location>
</feature>
<dbReference type="EMBL" id="JAOTPV010000004">
    <property type="protein sequence ID" value="KAJ4483207.1"/>
    <property type="molecule type" value="Genomic_DNA"/>
</dbReference>
<dbReference type="PIRSF" id="PIRSF033096">
    <property type="entry name" value="PPPtase_5"/>
    <property type="match status" value="1"/>
</dbReference>
<feature type="repeat" description="TPR" evidence="9">
    <location>
        <begin position="115"/>
        <end position="148"/>
    </location>
</feature>
<dbReference type="PANTHER" id="PTHR45668:SF5">
    <property type="entry name" value="SERINE_THREONINE-PROTEIN PHOSPHATASE 5"/>
    <property type="match status" value="1"/>
</dbReference>
<name>A0A9W9ALA3_9AGAR</name>
<keyword evidence="14" id="KW-1185">Reference proteome</keyword>
<dbReference type="SMART" id="SM00028">
    <property type="entry name" value="TPR"/>
    <property type="match status" value="3"/>
</dbReference>
<evidence type="ECO:0000256" key="10">
    <source>
        <dbReference type="RuleBase" id="RU004273"/>
    </source>
</evidence>
<evidence type="ECO:0000313" key="14">
    <source>
        <dbReference type="Proteomes" id="UP001150266"/>
    </source>
</evidence>
<comment type="cofactor">
    <cofactor evidence="1">
        <name>Mn(2+)</name>
        <dbReference type="ChEBI" id="CHEBI:29035"/>
    </cofactor>
</comment>
<dbReference type="PROSITE" id="PS50005">
    <property type="entry name" value="TPR"/>
    <property type="match status" value="1"/>
</dbReference>
<dbReference type="AlphaFoldDB" id="A0A9W9ALA3"/>
<evidence type="ECO:0000256" key="3">
    <source>
        <dbReference type="ARBA" id="ARBA00022723"/>
    </source>
</evidence>
<feature type="domain" description="Serine/threonine specific protein phosphatases" evidence="12">
    <location>
        <begin position="327"/>
        <end position="332"/>
    </location>
</feature>
<dbReference type="Pfam" id="PF08321">
    <property type="entry name" value="PPP5"/>
    <property type="match status" value="1"/>
</dbReference>
<proteinExistence type="inferred from homology"/>
<feature type="active site" description="Proton donor/acceptor" evidence="8">
    <location>
        <position position="331"/>
    </location>
</feature>
<evidence type="ECO:0000313" key="13">
    <source>
        <dbReference type="EMBL" id="KAJ4483207.1"/>
    </source>
</evidence>
<evidence type="ECO:0000256" key="1">
    <source>
        <dbReference type="ARBA" id="ARBA00001936"/>
    </source>
</evidence>
<keyword evidence="6 9" id="KW-0802">TPR repeat</keyword>
<dbReference type="SUPFAM" id="SSF56300">
    <property type="entry name" value="Metallo-dependent phosphatases"/>
    <property type="match status" value="1"/>
</dbReference>
<dbReference type="InterPro" id="IPR019734">
    <property type="entry name" value="TPR_rpt"/>
</dbReference>
<dbReference type="PROSITE" id="PS00125">
    <property type="entry name" value="SER_THR_PHOSPHATASE"/>
    <property type="match status" value="1"/>
</dbReference>
<dbReference type="SUPFAM" id="SSF48452">
    <property type="entry name" value="TPR-like"/>
    <property type="match status" value="1"/>
</dbReference>
<dbReference type="Gene3D" id="1.25.40.10">
    <property type="entry name" value="Tetratricopeptide repeat domain"/>
    <property type="match status" value="1"/>
</dbReference>
<dbReference type="PANTHER" id="PTHR45668">
    <property type="entry name" value="SERINE/THREONINE-PROTEIN PHOSPHATASE 5-RELATED"/>
    <property type="match status" value="1"/>
</dbReference>
<dbReference type="SMART" id="SM00156">
    <property type="entry name" value="PP2Ac"/>
    <property type="match status" value="1"/>
</dbReference>
<dbReference type="OrthoDB" id="445564at2759"/>
<keyword evidence="3" id="KW-0479">Metal-binding</keyword>
<organism evidence="13 14">
    <name type="scientific">Lentinula aciculospora</name>
    <dbReference type="NCBI Taxonomy" id="153920"/>
    <lineage>
        <taxon>Eukaryota</taxon>
        <taxon>Fungi</taxon>
        <taxon>Dikarya</taxon>
        <taxon>Basidiomycota</taxon>
        <taxon>Agaricomycotina</taxon>
        <taxon>Agaricomycetes</taxon>
        <taxon>Agaricomycetidae</taxon>
        <taxon>Agaricales</taxon>
        <taxon>Marasmiineae</taxon>
        <taxon>Omphalotaceae</taxon>
        <taxon>Lentinula</taxon>
    </lineage>
</organism>
<keyword evidence="4" id="KW-0677">Repeat</keyword>
<dbReference type="Pfam" id="PF00149">
    <property type="entry name" value="Metallophos"/>
    <property type="match status" value="1"/>
</dbReference>
<dbReference type="Pfam" id="PF00515">
    <property type="entry name" value="TPR_1"/>
    <property type="match status" value="1"/>
</dbReference>
<dbReference type="InterPro" id="IPR013235">
    <property type="entry name" value="PPP_dom"/>
</dbReference>
<evidence type="ECO:0000256" key="11">
    <source>
        <dbReference type="SAM" id="MobiDB-lite"/>
    </source>
</evidence>
<comment type="catalytic activity">
    <reaction evidence="10">
        <text>O-phospho-L-threonyl-[protein] + H2O = L-threonyl-[protein] + phosphate</text>
        <dbReference type="Rhea" id="RHEA:47004"/>
        <dbReference type="Rhea" id="RHEA-COMP:11060"/>
        <dbReference type="Rhea" id="RHEA-COMP:11605"/>
        <dbReference type="ChEBI" id="CHEBI:15377"/>
        <dbReference type="ChEBI" id="CHEBI:30013"/>
        <dbReference type="ChEBI" id="CHEBI:43474"/>
        <dbReference type="ChEBI" id="CHEBI:61977"/>
        <dbReference type="EC" id="3.1.3.16"/>
    </reaction>
</comment>
<feature type="region of interest" description="Disordered" evidence="11">
    <location>
        <begin position="1"/>
        <end position="26"/>
    </location>
</feature>
<sequence length="545" mass="61151">MSDTSSTPSSPTSSTSTLPSSAPSPQLNTLNLTENRIPVSEADIAAAAELKTQANKAFTSHDFPNAARLYSEAIEKNPNDPTFWCNRAYARMKLEEFGYAISDASQAIKLDSKYTKAYYRRGTCYLQTLNHQKSISDFKKVLTLEPKNETVRSQLQATQKLFRKIEFEKAIELEGEKNPVDRCHEIIAEGGCELDKAYVGPKLDVTDAGKYQITPEFVEGMIDWFKSGKTLPKRYVWEIVLGVYEHFIKEESLITVDIEEGVTCDVIGDVHGQFYDLLHLYSLTGKPDAKHYLLMNGDLVDRGSWSIEVILTAFAYKWLYPKYMYINRGNHEAKDMNSTYGFEGEAKHKHGDQSYKLFAHVFTTLPLATLICPTQPPRIKKANDILSPEGRKRFFVVHGGLFSKDEVTLDDIRTIPRVGRQPGQQGLMCELLWTDPQDAPGRGPSKRGVGIAFGPDVTKRWCTLNGVSGILRSHEVRQNGYQIEHNGLCTTVFSAPNYVDQAGNKGAYVRIDCSGEQKYFQFEATPHPPMKPMAYVQGGLGSMMM</sequence>
<evidence type="ECO:0000256" key="5">
    <source>
        <dbReference type="ARBA" id="ARBA00022801"/>
    </source>
</evidence>
<dbReference type="CDD" id="cd07417">
    <property type="entry name" value="MPP_PP5_C"/>
    <property type="match status" value="1"/>
</dbReference>
<reference evidence="13" key="1">
    <citation type="submission" date="2022-08" db="EMBL/GenBank/DDBJ databases">
        <title>A Global Phylogenomic Analysis of the Shiitake Genus Lentinula.</title>
        <authorList>
            <consortium name="DOE Joint Genome Institute"/>
            <person name="Sierra-Patev S."/>
            <person name="Min B."/>
            <person name="Naranjo-Ortiz M."/>
            <person name="Looney B."/>
            <person name="Konkel Z."/>
            <person name="Slot J.C."/>
            <person name="Sakamoto Y."/>
            <person name="Steenwyk J.L."/>
            <person name="Rokas A."/>
            <person name="Carro J."/>
            <person name="Camarero S."/>
            <person name="Ferreira P."/>
            <person name="Molpeceres G."/>
            <person name="Ruiz-Duenas F.J."/>
            <person name="Serrano A."/>
            <person name="Henrissat B."/>
            <person name="Drula E."/>
            <person name="Hughes K.W."/>
            <person name="Mata J.L."/>
            <person name="Ishikawa N.K."/>
            <person name="Vargas-Isla R."/>
            <person name="Ushijima S."/>
            <person name="Smith C.A."/>
            <person name="Ahrendt S."/>
            <person name="Andreopoulos W."/>
            <person name="He G."/>
            <person name="Labutti K."/>
            <person name="Lipzen A."/>
            <person name="Ng V."/>
            <person name="Riley R."/>
            <person name="Sandor L."/>
            <person name="Barry K."/>
            <person name="Martinez A.T."/>
            <person name="Xiao Y."/>
            <person name="Gibbons J.G."/>
            <person name="Terashima K."/>
            <person name="Grigoriev I.V."/>
            <person name="Hibbett D.S."/>
        </authorList>
    </citation>
    <scope>NUCLEOTIDE SEQUENCE</scope>
    <source>
        <strain evidence="13">JLM2183</strain>
    </source>
</reference>
<dbReference type="EC" id="3.1.3.16" evidence="10"/>
<keyword evidence="7" id="KW-0464">Manganese</keyword>
<evidence type="ECO:0000256" key="7">
    <source>
        <dbReference type="ARBA" id="ARBA00023211"/>
    </source>
</evidence>
<evidence type="ECO:0000256" key="8">
    <source>
        <dbReference type="PIRSR" id="PIRSR033096-1"/>
    </source>
</evidence>
<evidence type="ECO:0000256" key="2">
    <source>
        <dbReference type="ARBA" id="ARBA00008786"/>
    </source>
</evidence>
<dbReference type="PRINTS" id="PR00114">
    <property type="entry name" value="STPHPHTASE"/>
</dbReference>
<dbReference type="Gene3D" id="3.60.21.10">
    <property type="match status" value="1"/>
</dbReference>
<dbReference type="GO" id="GO:0046872">
    <property type="term" value="F:metal ion binding"/>
    <property type="evidence" value="ECO:0007669"/>
    <property type="project" value="UniProtKB-KW"/>
</dbReference>
<protein>
    <recommendedName>
        <fullName evidence="10">Serine/threonine-protein phosphatase</fullName>
        <ecNumber evidence="10">3.1.3.16</ecNumber>
    </recommendedName>
</protein>
<evidence type="ECO:0000256" key="6">
    <source>
        <dbReference type="ARBA" id="ARBA00022803"/>
    </source>
</evidence>